<evidence type="ECO:0000256" key="1">
    <source>
        <dbReference type="PROSITE-ProRule" id="PRU00023"/>
    </source>
</evidence>
<proteinExistence type="predicted"/>
<dbReference type="AlphaFoldDB" id="A0A6A4GGR0"/>
<accession>A0A6A4GGR0</accession>
<gene>
    <name evidence="2" type="ORF">BT96DRAFT_640640</name>
</gene>
<name>A0A6A4GGR0_9AGAR</name>
<dbReference type="EMBL" id="ML770105">
    <property type="protein sequence ID" value="KAE9384640.1"/>
    <property type="molecule type" value="Genomic_DNA"/>
</dbReference>
<dbReference type="InterPro" id="IPR036770">
    <property type="entry name" value="Ankyrin_rpt-contain_sf"/>
</dbReference>
<dbReference type="InterPro" id="IPR002110">
    <property type="entry name" value="Ankyrin_rpt"/>
</dbReference>
<dbReference type="SUPFAM" id="SSF48403">
    <property type="entry name" value="Ankyrin repeat"/>
    <property type="match status" value="1"/>
</dbReference>
<sequence>MHGNLKQTAGLFEINARLAHASLAKVCIIYLLKSTNGSYFRQLKEWEVQHKSPTYYYAAKYWGAHTKLVQEAGHETDLDGLTRDFLKKNAPFETWATIIDLRYNGDIASPLYYAAKYGLIRSAQDLILSSECDINAQEGEFGNALQGAASKGNEAIVQLLLTHEADVNAQGGYYGNALQAAAFNWK</sequence>
<keyword evidence="1" id="KW-0040">ANK repeat</keyword>
<dbReference type="OrthoDB" id="194358at2759"/>
<dbReference type="PROSITE" id="PS50088">
    <property type="entry name" value="ANK_REPEAT"/>
    <property type="match status" value="1"/>
</dbReference>
<dbReference type="Gene3D" id="1.25.40.20">
    <property type="entry name" value="Ankyrin repeat-containing domain"/>
    <property type="match status" value="1"/>
</dbReference>
<evidence type="ECO:0000313" key="2">
    <source>
        <dbReference type="EMBL" id="KAE9384640.1"/>
    </source>
</evidence>
<dbReference type="SMART" id="SM00248">
    <property type="entry name" value="ANK"/>
    <property type="match status" value="2"/>
</dbReference>
<feature type="repeat" description="ANK" evidence="1">
    <location>
        <begin position="140"/>
        <end position="172"/>
    </location>
</feature>
<dbReference type="Pfam" id="PF12796">
    <property type="entry name" value="Ank_2"/>
    <property type="match status" value="1"/>
</dbReference>
<keyword evidence="3" id="KW-1185">Reference proteome</keyword>
<evidence type="ECO:0000313" key="3">
    <source>
        <dbReference type="Proteomes" id="UP000799118"/>
    </source>
</evidence>
<protein>
    <submittedName>
        <fullName evidence="2">Uncharacterized protein</fullName>
    </submittedName>
</protein>
<organism evidence="2 3">
    <name type="scientific">Gymnopus androsaceus JB14</name>
    <dbReference type="NCBI Taxonomy" id="1447944"/>
    <lineage>
        <taxon>Eukaryota</taxon>
        <taxon>Fungi</taxon>
        <taxon>Dikarya</taxon>
        <taxon>Basidiomycota</taxon>
        <taxon>Agaricomycotina</taxon>
        <taxon>Agaricomycetes</taxon>
        <taxon>Agaricomycetidae</taxon>
        <taxon>Agaricales</taxon>
        <taxon>Marasmiineae</taxon>
        <taxon>Omphalotaceae</taxon>
        <taxon>Gymnopus</taxon>
    </lineage>
</organism>
<dbReference type="Proteomes" id="UP000799118">
    <property type="component" value="Unassembled WGS sequence"/>
</dbReference>
<reference evidence="2" key="1">
    <citation type="journal article" date="2019" name="Environ. Microbiol.">
        <title>Fungal ecological strategies reflected in gene transcription - a case study of two litter decomposers.</title>
        <authorList>
            <person name="Barbi F."/>
            <person name="Kohler A."/>
            <person name="Barry K."/>
            <person name="Baskaran P."/>
            <person name="Daum C."/>
            <person name="Fauchery L."/>
            <person name="Ihrmark K."/>
            <person name="Kuo A."/>
            <person name="LaButti K."/>
            <person name="Lipzen A."/>
            <person name="Morin E."/>
            <person name="Grigoriev I.V."/>
            <person name="Henrissat B."/>
            <person name="Lindahl B."/>
            <person name="Martin F."/>
        </authorList>
    </citation>
    <scope>NUCLEOTIDE SEQUENCE</scope>
    <source>
        <strain evidence="2">JB14</strain>
    </source>
</reference>